<feature type="domain" description="DUF397" evidence="2">
    <location>
        <begin position="9"/>
        <end position="61"/>
    </location>
</feature>
<evidence type="ECO:0000259" key="2">
    <source>
        <dbReference type="Pfam" id="PF04149"/>
    </source>
</evidence>
<evidence type="ECO:0000313" key="4">
    <source>
        <dbReference type="Proteomes" id="UP000280698"/>
    </source>
</evidence>
<evidence type="ECO:0000256" key="1">
    <source>
        <dbReference type="SAM" id="MobiDB-lite"/>
    </source>
</evidence>
<dbReference type="EMBL" id="RJLN01000006">
    <property type="protein sequence ID" value="RNM01036.1"/>
    <property type="molecule type" value="Genomic_DNA"/>
</dbReference>
<keyword evidence="4" id="KW-1185">Reference proteome</keyword>
<sequence length="68" mass="7297">MSDLAFRPWRKSTKSDGGQNCVEVSDAVDGSTMLVRDSKDRSGPVLTFNSAGWTAFIAGARNGQFDLA</sequence>
<dbReference type="Proteomes" id="UP000280698">
    <property type="component" value="Unassembled WGS sequence"/>
</dbReference>
<protein>
    <submittedName>
        <fullName evidence="3">DUF397 domain-containing protein</fullName>
    </submittedName>
</protein>
<reference evidence="3 4" key="1">
    <citation type="submission" date="2018-11" db="EMBL/GenBank/DDBJ databases">
        <title>Micromonospora sp. PPF5-17, a new actinomycetes isolated from a hot spring soil.</title>
        <authorList>
            <person name="Thawai C."/>
        </authorList>
    </citation>
    <scope>NUCLEOTIDE SEQUENCE [LARGE SCALE GENOMIC DNA]</scope>
    <source>
        <strain evidence="3 4">PPF5-17</strain>
    </source>
</reference>
<comment type="caution">
    <text evidence="3">The sequence shown here is derived from an EMBL/GenBank/DDBJ whole genome shotgun (WGS) entry which is preliminary data.</text>
</comment>
<gene>
    <name evidence="3" type="ORF">EFE23_03930</name>
</gene>
<evidence type="ECO:0000313" key="3">
    <source>
        <dbReference type="EMBL" id="RNM01036.1"/>
    </source>
</evidence>
<proteinExistence type="predicted"/>
<organism evidence="3 4">
    <name type="scientific">Micromonospora solifontis</name>
    <dbReference type="NCBI Taxonomy" id="2487138"/>
    <lineage>
        <taxon>Bacteria</taxon>
        <taxon>Bacillati</taxon>
        <taxon>Actinomycetota</taxon>
        <taxon>Actinomycetes</taxon>
        <taxon>Micromonosporales</taxon>
        <taxon>Micromonosporaceae</taxon>
        <taxon>Micromonospora</taxon>
    </lineage>
</organism>
<dbReference type="RefSeq" id="WP_091331470.1">
    <property type="nucleotide sequence ID" value="NZ_JAAHBY010000006.1"/>
</dbReference>
<accession>A0ABX9WKV2</accession>
<dbReference type="InterPro" id="IPR007278">
    <property type="entry name" value="DUF397"/>
</dbReference>
<name>A0ABX9WKV2_9ACTN</name>
<feature type="region of interest" description="Disordered" evidence="1">
    <location>
        <begin position="1"/>
        <end position="22"/>
    </location>
</feature>
<dbReference type="Pfam" id="PF04149">
    <property type="entry name" value="DUF397"/>
    <property type="match status" value="1"/>
</dbReference>